<comment type="caution">
    <text evidence="1">The sequence shown here is derived from an EMBL/GenBank/DDBJ whole genome shotgun (WGS) entry which is preliminary data.</text>
</comment>
<evidence type="ECO:0000313" key="2">
    <source>
        <dbReference type="Proteomes" id="UP000821845"/>
    </source>
</evidence>
<dbReference type="Proteomes" id="UP000821845">
    <property type="component" value="Chromosome 1"/>
</dbReference>
<proteinExistence type="predicted"/>
<keyword evidence="2" id="KW-1185">Reference proteome</keyword>
<gene>
    <name evidence="1" type="ORF">HPB50_007289</name>
</gene>
<reference evidence="1" key="1">
    <citation type="submission" date="2020-05" db="EMBL/GenBank/DDBJ databases">
        <title>Large-scale comparative analyses of tick genomes elucidate their genetic diversity and vector capacities.</title>
        <authorList>
            <person name="Jia N."/>
            <person name="Wang J."/>
            <person name="Shi W."/>
            <person name="Du L."/>
            <person name="Sun Y."/>
            <person name="Zhan W."/>
            <person name="Jiang J."/>
            <person name="Wang Q."/>
            <person name="Zhang B."/>
            <person name="Ji P."/>
            <person name="Sakyi L.B."/>
            <person name="Cui X."/>
            <person name="Yuan T."/>
            <person name="Jiang B."/>
            <person name="Yang W."/>
            <person name="Lam T.T.-Y."/>
            <person name="Chang Q."/>
            <person name="Ding S."/>
            <person name="Wang X."/>
            <person name="Zhu J."/>
            <person name="Ruan X."/>
            <person name="Zhao L."/>
            <person name="Wei J."/>
            <person name="Que T."/>
            <person name="Du C."/>
            <person name="Cheng J."/>
            <person name="Dai P."/>
            <person name="Han X."/>
            <person name="Huang E."/>
            <person name="Gao Y."/>
            <person name="Liu J."/>
            <person name="Shao H."/>
            <person name="Ye R."/>
            <person name="Li L."/>
            <person name="Wei W."/>
            <person name="Wang X."/>
            <person name="Wang C."/>
            <person name="Yang T."/>
            <person name="Huo Q."/>
            <person name="Li W."/>
            <person name="Guo W."/>
            <person name="Chen H."/>
            <person name="Zhou L."/>
            <person name="Ni X."/>
            <person name="Tian J."/>
            <person name="Zhou Y."/>
            <person name="Sheng Y."/>
            <person name="Liu T."/>
            <person name="Pan Y."/>
            <person name="Xia L."/>
            <person name="Li J."/>
            <person name="Zhao F."/>
            <person name="Cao W."/>
        </authorList>
    </citation>
    <scope>NUCLEOTIDE SEQUENCE</scope>
    <source>
        <strain evidence="1">Hyas-2018</strain>
    </source>
</reference>
<sequence>MSEFQDLFMLSDVAAQNQEPIANAETMFGLSDSVNFGSSMRNSQDAAATAWAGIRPDTACTTPRNPSPRDTNETRWPHDVSALAADVAESTGNSVPSNEVLLQNTFLVMQSLAGALQNSVQAAPQSARPRVKLDMPSYSGYHDSKSANEYLDRLLHYQQATGLTDAELLTRVVPVSLTEQAARWFRLAGHRARTRCQLSLVARGTAVRPPHKRVGPTLQQRSLMSRCHVVGNCQTAHLTLTPTRLERPTTPPYMTLHVRIARPTRDQVCGPPRSGEAMTHQFAASNARAGPLAAEESAQDQTERPQPQPRYDLRNRRKPCTHRRMEQGNCKRRCRSERRLTALTHQQRRRSRENRRQRAAPAQHESFASTERRCPATTSRRRPVPAQPTSVDQPHATEPPGCSHQNVSTWTRRRSESRRIGGAAAQRGSPGHDAKVGPGSGLCQLAPPGRHQQPEWRGLRRGDPNHRSAEASRENGGNTGASRDNGNIPEPGATTAATTARSASATAAGATAEAAKTVPAVATEAAAMQVGLLATPTAEPTEVQEDMARDTSCLLLLKDDVRFT</sequence>
<dbReference type="EMBL" id="CM023481">
    <property type="protein sequence ID" value="KAH6945116.1"/>
    <property type="molecule type" value="Genomic_DNA"/>
</dbReference>
<protein>
    <submittedName>
        <fullName evidence="1">Uncharacterized protein</fullName>
    </submittedName>
</protein>
<organism evidence="1 2">
    <name type="scientific">Hyalomma asiaticum</name>
    <name type="common">Tick</name>
    <dbReference type="NCBI Taxonomy" id="266040"/>
    <lineage>
        <taxon>Eukaryota</taxon>
        <taxon>Metazoa</taxon>
        <taxon>Ecdysozoa</taxon>
        <taxon>Arthropoda</taxon>
        <taxon>Chelicerata</taxon>
        <taxon>Arachnida</taxon>
        <taxon>Acari</taxon>
        <taxon>Parasitiformes</taxon>
        <taxon>Ixodida</taxon>
        <taxon>Ixodoidea</taxon>
        <taxon>Ixodidae</taxon>
        <taxon>Hyalomminae</taxon>
        <taxon>Hyalomma</taxon>
    </lineage>
</organism>
<evidence type="ECO:0000313" key="1">
    <source>
        <dbReference type="EMBL" id="KAH6945116.1"/>
    </source>
</evidence>
<name>A0ACB7TFT6_HYAAI</name>
<accession>A0ACB7TFT6</accession>